<dbReference type="CDD" id="cd07122">
    <property type="entry name" value="ALDH_F20_ACDH"/>
    <property type="match status" value="1"/>
</dbReference>
<dbReference type="Proteomes" id="UP000001556">
    <property type="component" value="Chromosome"/>
</dbReference>
<reference evidence="3 4" key="1">
    <citation type="submission" date="2007-03" db="EMBL/GenBank/DDBJ databases">
        <title>Complete sequence of Desulfotomaculum reducens MI-1.</title>
        <authorList>
            <consortium name="US DOE Joint Genome Institute"/>
            <person name="Copeland A."/>
            <person name="Lucas S."/>
            <person name="Lapidus A."/>
            <person name="Barry K."/>
            <person name="Detter J.C."/>
            <person name="Glavina del Rio T."/>
            <person name="Hammon N."/>
            <person name="Israni S."/>
            <person name="Dalin E."/>
            <person name="Tice H."/>
            <person name="Pitluck S."/>
            <person name="Sims D."/>
            <person name="Brettin T."/>
            <person name="Bruce D."/>
            <person name="Han C."/>
            <person name="Tapia R."/>
            <person name="Schmutz J."/>
            <person name="Larimer F."/>
            <person name="Land M."/>
            <person name="Hauser L."/>
            <person name="Kyrpides N."/>
            <person name="Kim E."/>
            <person name="Tebo B.M."/>
            <person name="Richardson P."/>
        </authorList>
    </citation>
    <scope>NUCLEOTIDE SEQUENCE [LARGE SCALE GENOMIC DNA]</scope>
    <source>
        <strain evidence="3 4">MI-1</strain>
    </source>
</reference>
<dbReference type="KEGG" id="drm:Dred_3266"/>
<dbReference type="SUPFAM" id="SSF53720">
    <property type="entry name" value="ALDH-like"/>
    <property type="match status" value="1"/>
</dbReference>
<keyword evidence="1 3" id="KW-0560">Oxidoreductase</keyword>
<dbReference type="InterPro" id="IPR016163">
    <property type="entry name" value="Ald_DH_C"/>
</dbReference>
<protein>
    <submittedName>
        <fullName evidence="3">Acetaldehyde dehydrogenase</fullName>
        <ecNumber evidence="3">1.2.1.10</ecNumber>
    </submittedName>
</protein>
<dbReference type="HOGENOM" id="CLU_028794_3_1_9"/>
<organism evidence="3 4">
    <name type="scientific">Desulforamulus reducens (strain ATCC BAA-1160 / DSM 100696 / MI-1)</name>
    <name type="common">Desulfotomaculum reducens</name>
    <dbReference type="NCBI Taxonomy" id="349161"/>
    <lineage>
        <taxon>Bacteria</taxon>
        <taxon>Bacillati</taxon>
        <taxon>Bacillota</taxon>
        <taxon>Clostridia</taxon>
        <taxon>Eubacteriales</taxon>
        <taxon>Peptococcaceae</taxon>
        <taxon>Desulforamulus</taxon>
    </lineage>
</organism>
<dbReference type="OrthoDB" id="9804734at2"/>
<dbReference type="InterPro" id="IPR015590">
    <property type="entry name" value="Aldehyde_DH_dom"/>
</dbReference>
<dbReference type="PANTHER" id="PTHR11699">
    <property type="entry name" value="ALDEHYDE DEHYDROGENASE-RELATED"/>
    <property type="match status" value="1"/>
</dbReference>
<feature type="domain" description="Aldehyde dehydrogenase" evidence="2">
    <location>
        <begin position="13"/>
        <end position="272"/>
    </location>
</feature>
<dbReference type="InterPro" id="IPR013357">
    <property type="entry name" value="Acetaldehyde_DH_acetylating"/>
</dbReference>
<keyword evidence="4" id="KW-1185">Reference proteome</keyword>
<evidence type="ECO:0000259" key="2">
    <source>
        <dbReference type="Pfam" id="PF00171"/>
    </source>
</evidence>
<dbReference type="InterPro" id="IPR016162">
    <property type="entry name" value="Ald_DH_N"/>
</dbReference>
<dbReference type="AlphaFoldDB" id="A4J9L3"/>
<dbReference type="EC" id="1.2.1.10" evidence="3"/>
<evidence type="ECO:0000313" key="4">
    <source>
        <dbReference type="Proteomes" id="UP000001556"/>
    </source>
</evidence>
<sequence length="492" mass="52791">MENFDYDLQSLQETRNLARQAKLAQTELAKFDCEQIDKIIRNMVKVAEENAVSLAKLAVEETGFGKVEDKTFKNHFASTELYEYIKPMQTIGVINDDKVNKVVEIAEPVGLLMGIIPSTNPTSTTIYKSIIAIKSRNGIVFSPHPSALKCTLQAARLMNDAAVAAGAPANIIGCISKPSMAATNELMKCDEVDMIIATGGTAMVKAAYSAGKPALGVGPGNVPAYIERTANVQKAVKNIITSKTFDNGTICASEQAVIVEECMRDQVIEEFRRQGGYFMTPAETDKVAKNLFVRGHAMNAKFVGRSAAVIAESAGITIPPGTKVLLGEQKGVGKDYPLSFEKLTTVLAFYTVKDWEEACDVCIKLLKNGGVGHSLSIHTENPEMAMKFASKPVFRILVNTPSTQGGVGASTGLAPAFTLGCGTWGGSATSDNVTPMHLINKKRVAYGIKEFAENTTPSACVAQSCSSSDISEDQIMNVVNEVIALLKKRGEN</sequence>
<evidence type="ECO:0000313" key="3">
    <source>
        <dbReference type="EMBL" id="ABO51766.1"/>
    </source>
</evidence>
<dbReference type="Gene3D" id="3.40.309.10">
    <property type="entry name" value="Aldehyde Dehydrogenase, Chain A, domain 2"/>
    <property type="match status" value="1"/>
</dbReference>
<dbReference type="STRING" id="349161.Dred_3266"/>
<dbReference type="InterPro" id="IPR016161">
    <property type="entry name" value="Ald_DH/histidinol_DH"/>
</dbReference>
<dbReference type="GO" id="GO:0008774">
    <property type="term" value="F:acetaldehyde dehydrogenase (acetylating) activity"/>
    <property type="evidence" value="ECO:0007669"/>
    <property type="project" value="UniProtKB-EC"/>
</dbReference>
<evidence type="ECO:0000256" key="1">
    <source>
        <dbReference type="ARBA" id="ARBA00023002"/>
    </source>
</evidence>
<dbReference type="EMBL" id="CP000612">
    <property type="protein sequence ID" value="ABO51766.1"/>
    <property type="molecule type" value="Genomic_DNA"/>
</dbReference>
<dbReference type="RefSeq" id="WP_011879551.1">
    <property type="nucleotide sequence ID" value="NC_009253.1"/>
</dbReference>
<dbReference type="Gene3D" id="3.40.605.10">
    <property type="entry name" value="Aldehyde Dehydrogenase, Chain A, domain 1"/>
    <property type="match status" value="1"/>
</dbReference>
<proteinExistence type="predicted"/>
<gene>
    <name evidence="3" type="ordered locus">Dred_3266</name>
</gene>
<dbReference type="Pfam" id="PF00171">
    <property type="entry name" value="Aldedh"/>
    <property type="match status" value="1"/>
</dbReference>
<dbReference type="NCBIfam" id="TIGR02518">
    <property type="entry name" value="EutH_ACDH"/>
    <property type="match status" value="1"/>
</dbReference>
<accession>A4J9L3</accession>
<name>A4J9L3_DESRM</name>
<dbReference type="eggNOG" id="COG1012">
    <property type="taxonomic scope" value="Bacteria"/>
</dbReference>